<feature type="transmembrane region" description="Helical" evidence="14">
    <location>
        <begin position="200"/>
        <end position="225"/>
    </location>
</feature>
<dbReference type="OrthoDB" id="20028at2759"/>
<evidence type="ECO:0000313" key="15">
    <source>
        <dbReference type="EMBL" id="KGB78711.1"/>
    </source>
</evidence>
<evidence type="ECO:0000256" key="3">
    <source>
        <dbReference type="ARBA" id="ARBA00011964"/>
    </source>
</evidence>
<dbReference type="Proteomes" id="UP000029445">
    <property type="component" value="Chromosome 2"/>
</dbReference>
<reference evidence="15 16" key="1">
    <citation type="journal article" date="2011" name="MBio">
        <title>Genome variation in Cryptococcus gattii, an emerging pathogen of immunocompetent hosts.</title>
        <authorList>
            <person name="D'Souza C.A."/>
            <person name="Kronstad J.W."/>
            <person name="Taylor G."/>
            <person name="Warren R."/>
            <person name="Yuen M."/>
            <person name="Hu G."/>
            <person name="Jung W.H."/>
            <person name="Sham A."/>
            <person name="Kidd S.E."/>
            <person name="Tangen K."/>
            <person name="Lee N."/>
            <person name="Zeilmaker T."/>
            <person name="Sawkins J."/>
            <person name="McVicker G."/>
            <person name="Shah S."/>
            <person name="Gnerre S."/>
            <person name="Griggs A."/>
            <person name="Zeng Q."/>
            <person name="Bartlett K."/>
            <person name="Li W."/>
            <person name="Wang X."/>
            <person name="Heitman J."/>
            <person name="Stajich J.E."/>
            <person name="Fraser J.A."/>
            <person name="Meyer W."/>
            <person name="Carter D."/>
            <person name="Schein J."/>
            <person name="Krzywinski M."/>
            <person name="Kwon-Chung K.J."/>
            <person name="Varma A."/>
            <person name="Wang J."/>
            <person name="Brunham R."/>
            <person name="Fyfe M."/>
            <person name="Ouellette B.F."/>
            <person name="Siddiqui A."/>
            <person name="Marra M."/>
            <person name="Jones S."/>
            <person name="Holt R."/>
            <person name="Birren B.W."/>
            <person name="Galagan J.E."/>
            <person name="Cuomo C.A."/>
        </authorList>
    </citation>
    <scope>NUCLEOTIDE SEQUENCE [LARGE SCALE GENOMIC DNA]</scope>
    <source>
        <strain evidence="15 16">R265</strain>
    </source>
</reference>
<accession>A0A095DCX6</accession>
<evidence type="ECO:0000256" key="5">
    <source>
        <dbReference type="ARBA" id="ARBA00022676"/>
    </source>
</evidence>
<keyword evidence="7 14" id="KW-0812">Transmembrane</keyword>
<keyword evidence="5 14" id="KW-0328">Glycosyltransferase</keyword>
<organism evidence="15 16">
    <name type="scientific">Cryptococcus deuterogattii (strain R265)</name>
    <name type="common">Cryptococcus gattii VGII (strain R265)</name>
    <dbReference type="NCBI Taxonomy" id="294750"/>
    <lineage>
        <taxon>Eukaryota</taxon>
        <taxon>Fungi</taxon>
        <taxon>Dikarya</taxon>
        <taxon>Basidiomycota</taxon>
        <taxon>Agaricomycotina</taxon>
        <taxon>Tremellomycetes</taxon>
        <taxon>Tremellales</taxon>
        <taxon>Cryptococcaceae</taxon>
        <taxon>Cryptococcus</taxon>
        <taxon>Cryptococcus gattii species complex</taxon>
    </lineage>
</organism>
<keyword evidence="6 14" id="KW-0808">Transferase</keyword>
<dbReference type="EC" id="2.4.1.258" evidence="3 14"/>
<dbReference type="GO" id="GO:0052925">
    <property type="term" value="F:dol-P-Man:Man(5)GlcNAc(2)-PP-Dol alpha-1,3-mannosyltransferase activity"/>
    <property type="evidence" value="ECO:0007669"/>
    <property type="project" value="UniProtKB-EC"/>
</dbReference>
<keyword evidence="10 14" id="KW-0472">Membrane</keyword>
<dbReference type="KEGG" id="cdeu:CNBG_4549"/>
<keyword evidence="9 14" id="KW-1133">Transmembrane helix</keyword>
<dbReference type="VEuPathDB" id="FungiDB:CNBG_4549"/>
<dbReference type="EMBL" id="CP025760">
    <property type="protein sequence ID" value="KGB78711.1"/>
    <property type="molecule type" value="Genomic_DNA"/>
</dbReference>
<proteinExistence type="inferred from homology"/>
<feature type="transmembrane region" description="Helical" evidence="14">
    <location>
        <begin position="379"/>
        <end position="406"/>
    </location>
</feature>
<keyword evidence="8 14" id="KW-0256">Endoplasmic reticulum</keyword>
<dbReference type="InterPro" id="IPR007873">
    <property type="entry name" value="Glycosyltransferase_ALG3"/>
</dbReference>
<feature type="transmembrane region" description="Helical" evidence="14">
    <location>
        <begin position="237"/>
        <end position="254"/>
    </location>
</feature>
<dbReference type="RefSeq" id="XP_062884436.1">
    <property type="nucleotide sequence ID" value="XM_063028481.1"/>
</dbReference>
<comment type="pathway">
    <text evidence="2 14">Protein modification; protein glycosylation.</text>
</comment>
<gene>
    <name evidence="15" type="ORF">CNBG_4549</name>
</gene>
<dbReference type="GeneID" id="88180756"/>
<feature type="transmembrane region" description="Helical" evidence="14">
    <location>
        <begin position="297"/>
        <end position="316"/>
    </location>
</feature>
<evidence type="ECO:0000256" key="9">
    <source>
        <dbReference type="ARBA" id="ARBA00022989"/>
    </source>
</evidence>
<feature type="transmembrane region" description="Helical" evidence="14">
    <location>
        <begin position="347"/>
        <end position="367"/>
    </location>
</feature>
<evidence type="ECO:0000256" key="12">
    <source>
        <dbReference type="ARBA" id="ARBA00049506"/>
    </source>
</evidence>
<dbReference type="PANTHER" id="PTHR12646">
    <property type="entry name" value="NOT56 - RELATED"/>
    <property type="match status" value="1"/>
</dbReference>
<evidence type="ECO:0000256" key="14">
    <source>
        <dbReference type="RuleBase" id="RU364047"/>
    </source>
</evidence>
<evidence type="ECO:0000256" key="7">
    <source>
        <dbReference type="ARBA" id="ARBA00022692"/>
    </source>
</evidence>
<comment type="function">
    <text evidence="11 14">Dol-P-Man:Man(5)GlcNAc(2)-PP-Dol alpha-1,3-mannosyltransferase that operates in the biosynthetic pathway of dolichol-linked oligosaccharides, the glycan precursors employed in protein asparagine (N)-glycosylation. The assembly of dolichol-linked oligosaccharides begins on the cytosolic side of the endoplasmic reticulum membrane and finishes in its lumen. The sequential addition of sugars to dolichol pyrophosphate produces dolichol-linked oligosaccharides containing fourteen sugars, including two GlcNAcs, nine mannoses and three glucoses. Once assembled, the oligosaccharide is transferred from the lipid to nascent proteins by oligosaccharyltransferases. In the lumen of the endoplasmic reticulum, adds the first dolichyl beta-D-mannosyl phosphate derived mannose in an alpha-1,3 linkage to Man(5)GlcNAc(2)-PP-dolichol to produce Man(6)GlcNAc(2)-PP-dolichol.</text>
</comment>
<dbReference type="PANTHER" id="PTHR12646:SF0">
    <property type="entry name" value="DOL-P-MAN:MAN(5)GLCNAC(2)-PP-DOL ALPHA-1,3-MANNOSYLTRANSFERASE"/>
    <property type="match status" value="1"/>
</dbReference>
<feature type="transmembrane region" description="Helical" evidence="14">
    <location>
        <begin position="412"/>
        <end position="431"/>
    </location>
</feature>
<keyword evidence="16" id="KW-1185">Reference proteome</keyword>
<evidence type="ECO:0000256" key="4">
    <source>
        <dbReference type="ARBA" id="ARBA00015561"/>
    </source>
</evidence>
<dbReference type="OMA" id="DWETYMI"/>
<protein>
    <recommendedName>
        <fullName evidence="4 14">Dol-P-Man:Man(5)GlcNAc(2)-PP-Dol alpha-1,3-mannosyltransferase</fullName>
        <ecNumber evidence="3 14">2.4.1.258</ecNumber>
    </recommendedName>
    <alternativeName>
        <fullName evidence="14">Dol-P-Man-dependent alpha(1-3)-mannosyltransferase</fullName>
    </alternativeName>
</protein>
<sequence length="447" mass="50446">MSGQNPSSPALGQRKGLVSHGVDLVRALFFDRRFFWHTAFLLFLGEAALSLLVIWKIPYTKIDWPAYMQQVDMFLAGERDYSKIEGETGPLVYPALHLYIYTAFHRLLPSIENVRPAQFVFLVFYLATFLAVCTIYYLAGRPSNGGRHFPQVLLIPLTLSKRAHSIFLLRLFNDPIAMLIFYLSVIAFQIGGRKGWRLGCVLFSLALGVKMNILNFLPGLLVLLFQYRGIVGTMEGLSIIGLTQFILPAPFFFAKSDPHFLKAYFTSAFDFSRQFLYEWTVNWRFISEEAFLSRERAVALLAGHLIVLGLFAAFKWSPVPGGTLKVLQKGFSNPLNQALEISQVPAYHIPLVLFSANLIGMLFARSLHYQFHSWYFHQLPFLLYSGAGWGNTLTSVIIWVAVQYAWETAPSTISTSTALLAGHGAMVLGLFSHGMKRLSSKQKFKTK</sequence>
<dbReference type="GO" id="GO:0005789">
    <property type="term" value="C:endoplasmic reticulum membrane"/>
    <property type="evidence" value="ECO:0007669"/>
    <property type="project" value="UniProtKB-SubCell"/>
</dbReference>
<dbReference type="AlphaFoldDB" id="A0A095DCX6"/>
<feature type="transmembrane region" description="Helical" evidence="14">
    <location>
        <begin position="119"/>
        <end position="139"/>
    </location>
</feature>
<evidence type="ECO:0000256" key="13">
    <source>
        <dbReference type="ARBA" id="ARBA00093457"/>
    </source>
</evidence>
<comment type="catalytic activity">
    <reaction evidence="12 14">
        <text>an alpha-D-Man-(1-&gt;2)-alpha-D-Man-(1-&gt;2)-alpha-D-Man-(1-&gt;3)-[alpha-D-Man-(1-&gt;6)]-beta-D-Man-(1-&gt;4)-beta-D-GlcNAc-(1-&gt;4)-alpha-D-GlcNAc-diphospho-di-trans,poly-cis-dolichol + a di-trans,poly-cis-dolichyl beta-D-mannosyl phosphate = an alpha-D-Man-(1-&gt;2)-alpha-D-Man-(1-&gt;2)-alpha-D-Man-(1-&gt;3)-[alpha-D-Man-(1-&gt;3)-alpha-D-Man-(1-&gt;6)]-beta-D-Man-(1-&gt;4)-beta-D-GlcNAc-(1-&gt;4)-alpha-D-GlcNAc-diphospho-di-trans,poly-cis-dolichol + a di-trans,poly-cis-dolichyl phosphate + H(+)</text>
        <dbReference type="Rhea" id="RHEA:29527"/>
        <dbReference type="Rhea" id="RHEA-COMP:19498"/>
        <dbReference type="Rhea" id="RHEA-COMP:19501"/>
        <dbReference type="Rhea" id="RHEA-COMP:19516"/>
        <dbReference type="Rhea" id="RHEA-COMP:19517"/>
        <dbReference type="ChEBI" id="CHEBI:15378"/>
        <dbReference type="ChEBI" id="CHEBI:57683"/>
        <dbReference type="ChEBI" id="CHEBI:58211"/>
        <dbReference type="ChEBI" id="CHEBI:132515"/>
        <dbReference type="ChEBI" id="CHEBI:132516"/>
        <dbReference type="EC" id="2.4.1.258"/>
    </reaction>
    <physiologicalReaction direction="left-to-right" evidence="12 14">
        <dbReference type="Rhea" id="RHEA:29528"/>
    </physiologicalReaction>
</comment>
<evidence type="ECO:0000256" key="2">
    <source>
        <dbReference type="ARBA" id="ARBA00004922"/>
    </source>
</evidence>
<evidence type="ECO:0000256" key="8">
    <source>
        <dbReference type="ARBA" id="ARBA00022824"/>
    </source>
</evidence>
<evidence type="ECO:0000313" key="16">
    <source>
        <dbReference type="Proteomes" id="UP000029445"/>
    </source>
</evidence>
<evidence type="ECO:0000256" key="11">
    <source>
        <dbReference type="ARBA" id="ARBA00044743"/>
    </source>
</evidence>
<dbReference type="UniPathway" id="UPA00378"/>
<evidence type="ECO:0000256" key="10">
    <source>
        <dbReference type="ARBA" id="ARBA00023136"/>
    </source>
</evidence>
<comment type="subcellular location">
    <subcellularLocation>
        <location evidence="1 14">Endoplasmic reticulum membrane</location>
        <topology evidence="1 14">Multi-pass membrane protein</topology>
    </subcellularLocation>
</comment>
<name>A0A095DCX6_CRYD2</name>
<dbReference type="HOGENOM" id="CLU_035382_3_0_1"/>
<dbReference type="Pfam" id="PF05208">
    <property type="entry name" value="ALG3"/>
    <property type="match status" value="1"/>
</dbReference>
<evidence type="ECO:0000256" key="6">
    <source>
        <dbReference type="ARBA" id="ARBA00022679"/>
    </source>
</evidence>
<reference evidence="15 16" key="2">
    <citation type="journal article" date="2018" name="Proc. Natl. Acad. Sci.">
        <title>RNAi is a critical determinant of centromere evolution in closely related fungi.</title>
        <authorList>
            <person name="Yadav V."/>
            <person name="Sun S."/>
            <person name="Billmyre R.B."/>
            <person name="Thimmappa B.C."/>
            <person name="Shea T."/>
            <person name="Lintner R."/>
            <person name="Bakkeren G."/>
            <person name="Cuomo C.A."/>
            <person name="Heitman J."/>
            <person name="Sanyal K."/>
        </authorList>
    </citation>
    <scope>NUCLEOTIDE SEQUENCE [LARGE SCALE GENOMIC DNA]</scope>
    <source>
        <strain evidence="15 16">R265</strain>
    </source>
</reference>
<dbReference type="STRING" id="294750.A0A095DCX6"/>
<comment type="similarity">
    <text evidence="13">Belongs to the glycosyltransferase ALG3 family.</text>
</comment>
<evidence type="ECO:0000256" key="1">
    <source>
        <dbReference type="ARBA" id="ARBA00004477"/>
    </source>
</evidence>
<feature type="transmembrane region" description="Helical" evidence="14">
    <location>
        <begin position="34"/>
        <end position="55"/>
    </location>
</feature>
<feature type="transmembrane region" description="Helical" evidence="14">
    <location>
        <begin position="167"/>
        <end position="188"/>
    </location>
</feature>